<feature type="chain" id="PRO_5043822475" description="RNase H type-1 domain-containing protein" evidence="2">
    <location>
        <begin position="18"/>
        <end position="332"/>
    </location>
</feature>
<evidence type="ECO:0000313" key="4">
    <source>
        <dbReference type="EMBL" id="KAK9911810.1"/>
    </source>
</evidence>
<comment type="caution">
    <text evidence="4">The sequence shown here is derived from an EMBL/GenBank/DDBJ whole genome shotgun (WGS) entry which is preliminary data.</text>
</comment>
<sequence length="332" mass="36968">MGPLFFVMALLGELVMGHLLFFWKGQGGRGAGILKEYALDSSLVDNDLVVQDFWSNNDWIRLLTNVNRTRRKLTLDPCCPHCPGQPETMIHLFRDCPKAGAIWNAMGRPATMQRTYNLDGRPGLQPTFSNQVHVLEFKWSHLFIFTCWFIWKWRNKYIFDDNFKGPHNAYLTIIQYMVGKCCKPEAWGCILGLQIAKDLGLNHIMVESDSAVLMALLQSADIDLHPLGIITPELLPVMLKFVVADILDDMAGRTRPRAIHVAASANLRGDNSRGGGRNRDEGGDVTDDFPPATLAPIAYWVLKSSATSAAPDITGRRRSDGKPAAESDKLSG</sequence>
<name>A0AAW1VVM9_RUBAR</name>
<evidence type="ECO:0000256" key="1">
    <source>
        <dbReference type="SAM" id="MobiDB-lite"/>
    </source>
</evidence>
<feature type="signal peptide" evidence="2">
    <location>
        <begin position="1"/>
        <end position="17"/>
    </location>
</feature>
<dbReference type="AlphaFoldDB" id="A0AAW1VVM9"/>
<feature type="compositionally biased region" description="Basic and acidic residues" evidence="1">
    <location>
        <begin position="314"/>
        <end position="332"/>
    </location>
</feature>
<accession>A0AAW1VVM9</accession>
<evidence type="ECO:0000256" key="2">
    <source>
        <dbReference type="SAM" id="SignalP"/>
    </source>
</evidence>
<dbReference type="GO" id="GO:0004523">
    <property type="term" value="F:RNA-DNA hybrid ribonuclease activity"/>
    <property type="evidence" value="ECO:0007669"/>
    <property type="project" value="InterPro"/>
</dbReference>
<dbReference type="GO" id="GO:0003676">
    <property type="term" value="F:nucleic acid binding"/>
    <property type="evidence" value="ECO:0007669"/>
    <property type="project" value="InterPro"/>
</dbReference>
<evidence type="ECO:0000313" key="5">
    <source>
        <dbReference type="Proteomes" id="UP001457282"/>
    </source>
</evidence>
<dbReference type="InterPro" id="IPR002156">
    <property type="entry name" value="RNaseH_domain"/>
</dbReference>
<dbReference type="EMBL" id="JBEDUW010000007">
    <property type="protein sequence ID" value="KAK9911810.1"/>
    <property type="molecule type" value="Genomic_DNA"/>
</dbReference>
<protein>
    <recommendedName>
        <fullName evidence="3">RNase H type-1 domain-containing protein</fullName>
    </recommendedName>
</protein>
<feature type="region of interest" description="Disordered" evidence="1">
    <location>
        <begin position="311"/>
        <end position="332"/>
    </location>
</feature>
<keyword evidence="2" id="KW-0732">Signal</keyword>
<dbReference type="Proteomes" id="UP001457282">
    <property type="component" value="Unassembled WGS sequence"/>
</dbReference>
<dbReference type="Pfam" id="PF13456">
    <property type="entry name" value="RVT_3"/>
    <property type="match status" value="1"/>
</dbReference>
<reference evidence="4 5" key="1">
    <citation type="journal article" date="2023" name="G3 (Bethesda)">
        <title>A chromosome-length genome assembly and annotation of blackberry (Rubus argutus, cv. 'Hillquist').</title>
        <authorList>
            <person name="Bruna T."/>
            <person name="Aryal R."/>
            <person name="Dudchenko O."/>
            <person name="Sargent D.J."/>
            <person name="Mead D."/>
            <person name="Buti M."/>
            <person name="Cavallini A."/>
            <person name="Hytonen T."/>
            <person name="Andres J."/>
            <person name="Pham M."/>
            <person name="Weisz D."/>
            <person name="Mascagni F."/>
            <person name="Usai G."/>
            <person name="Natali L."/>
            <person name="Bassil N."/>
            <person name="Fernandez G.E."/>
            <person name="Lomsadze A."/>
            <person name="Armour M."/>
            <person name="Olukolu B."/>
            <person name="Poorten T."/>
            <person name="Britton C."/>
            <person name="Davik J."/>
            <person name="Ashrafi H."/>
            <person name="Aiden E.L."/>
            <person name="Borodovsky M."/>
            <person name="Worthington M."/>
        </authorList>
    </citation>
    <scope>NUCLEOTIDE SEQUENCE [LARGE SCALE GENOMIC DNA]</scope>
    <source>
        <strain evidence="4">PI 553951</strain>
    </source>
</reference>
<feature type="domain" description="RNase H type-1" evidence="3">
    <location>
        <begin position="185"/>
        <end position="220"/>
    </location>
</feature>
<keyword evidence="5" id="KW-1185">Reference proteome</keyword>
<gene>
    <name evidence="4" type="ORF">M0R45_035699</name>
</gene>
<proteinExistence type="predicted"/>
<organism evidence="4 5">
    <name type="scientific">Rubus argutus</name>
    <name type="common">Southern blackberry</name>
    <dbReference type="NCBI Taxonomy" id="59490"/>
    <lineage>
        <taxon>Eukaryota</taxon>
        <taxon>Viridiplantae</taxon>
        <taxon>Streptophyta</taxon>
        <taxon>Embryophyta</taxon>
        <taxon>Tracheophyta</taxon>
        <taxon>Spermatophyta</taxon>
        <taxon>Magnoliopsida</taxon>
        <taxon>eudicotyledons</taxon>
        <taxon>Gunneridae</taxon>
        <taxon>Pentapetalae</taxon>
        <taxon>rosids</taxon>
        <taxon>fabids</taxon>
        <taxon>Rosales</taxon>
        <taxon>Rosaceae</taxon>
        <taxon>Rosoideae</taxon>
        <taxon>Rosoideae incertae sedis</taxon>
        <taxon>Rubus</taxon>
    </lineage>
</organism>
<evidence type="ECO:0000259" key="3">
    <source>
        <dbReference type="Pfam" id="PF13456"/>
    </source>
</evidence>